<dbReference type="AlphaFoldDB" id="W2C343"/>
<protein>
    <submittedName>
        <fullName evidence="1">Uncharacterized protein</fullName>
    </submittedName>
</protein>
<dbReference type="PATRIC" id="fig|1411148.3.peg.2269"/>
<dbReference type="Proteomes" id="UP000018837">
    <property type="component" value="Unassembled WGS sequence"/>
</dbReference>
<sequence length="152" mass="17440">MKENPKIQGIIESIFLSAIDRVTKDGAIQTISRLYVQLDADAGEIQIFDEPEHLLKKKVIFDWADPRNKGAVFLQRKLAMIRSAIARVVAKGAFNHPKCSKPFFISLVDDEFKESEVLFGQKEQSEKGEECLMEGLEKELDDFYRKLFPDME</sequence>
<proteinExistence type="predicted"/>
<evidence type="ECO:0000313" key="1">
    <source>
        <dbReference type="EMBL" id="ETK00871.1"/>
    </source>
</evidence>
<reference evidence="1 2" key="1">
    <citation type="submission" date="2013-11" db="EMBL/GenBank/DDBJ databases">
        <title>Single cell genomics of uncultured Tannerella BU063 (oral taxon 286).</title>
        <authorList>
            <person name="Beall C.J."/>
            <person name="Campbell A.G."/>
            <person name="Griffen A.L."/>
            <person name="Podar M."/>
            <person name="Leys E.J."/>
        </authorList>
    </citation>
    <scope>NUCLEOTIDE SEQUENCE [LARGE SCALE GENOMIC DNA]</scope>
    <source>
        <strain evidence="1">Cell 2</strain>
    </source>
</reference>
<name>W2C343_9BACT</name>
<organism evidence="1 2">
    <name type="scientific">Tannerella sp. oral taxon BU063 isolate Cell 2</name>
    <dbReference type="NCBI Taxonomy" id="1411148"/>
    <lineage>
        <taxon>Bacteria</taxon>
        <taxon>Pseudomonadati</taxon>
        <taxon>Bacteroidota</taxon>
        <taxon>Bacteroidia</taxon>
        <taxon>Bacteroidales</taxon>
        <taxon>Tannerellaceae</taxon>
        <taxon>Tannerella</taxon>
    </lineage>
</organism>
<dbReference type="EMBL" id="AYUF01000495">
    <property type="protein sequence ID" value="ETK00871.1"/>
    <property type="molecule type" value="Genomic_DNA"/>
</dbReference>
<accession>W2C343</accession>
<gene>
    <name evidence="1" type="ORF">N425_13500</name>
</gene>
<evidence type="ECO:0000313" key="2">
    <source>
        <dbReference type="Proteomes" id="UP000018837"/>
    </source>
</evidence>
<comment type="caution">
    <text evidence="1">The sequence shown here is derived from an EMBL/GenBank/DDBJ whole genome shotgun (WGS) entry which is preliminary data.</text>
</comment>